<accession>A0AAD2DJ28</accession>
<dbReference type="PANTHER" id="PTHR36485:SF1">
    <property type="entry name" value="TRANSMEMBRANE PROTEIN"/>
    <property type="match status" value="1"/>
</dbReference>
<reference evidence="3" key="1">
    <citation type="submission" date="2023-05" db="EMBL/GenBank/DDBJ databases">
        <authorList>
            <person name="Huff M."/>
        </authorList>
    </citation>
    <scope>NUCLEOTIDE SEQUENCE</scope>
</reference>
<evidence type="ECO:0000313" key="3">
    <source>
        <dbReference type="EMBL" id="CAI9753958.1"/>
    </source>
</evidence>
<keyword evidence="2" id="KW-0812">Transmembrane</keyword>
<dbReference type="InterPro" id="IPR029164">
    <property type="entry name" value="PIG-Y"/>
</dbReference>
<dbReference type="EMBL" id="OU503036">
    <property type="protein sequence ID" value="CAI9753958.1"/>
    <property type="molecule type" value="Genomic_DNA"/>
</dbReference>
<dbReference type="PANTHER" id="PTHR36485">
    <property type="entry name" value="OS01G0939000 PROTEIN"/>
    <property type="match status" value="1"/>
</dbReference>
<dbReference type="Proteomes" id="UP000834106">
    <property type="component" value="Chromosome 1"/>
</dbReference>
<evidence type="ECO:0000256" key="2">
    <source>
        <dbReference type="SAM" id="Phobius"/>
    </source>
</evidence>
<organism evidence="3 4">
    <name type="scientific">Fraxinus pennsylvanica</name>
    <dbReference type="NCBI Taxonomy" id="56036"/>
    <lineage>
        <taxon>Eukaryota</taxon>
        <taxon>Viridiplantae</taxon>
        <taxon>Streptophyta</taxon>
        <taxon>Embryophyta</taxon>
        <taxon>Tracheophyta</taxon>
        <taxon>Spermatophyta</taxon>
        <taxon>Magnoliopsida</taxon>
        <taxon>eudicotyledons</taxon>
        <taxon>Gunneridae</taxon>
        <taxon>Pentapetalae</taxon>
        <taxon>asterids</taxon>
        <taxon>lamiids</taxon>
        <taxon>Lamiales</taxon>
        <taxon>Oleaceae</taxon>
        <taxon>Oleeae</taxon>
        <taxon>Fraxinus</taxon>
    </lineage>
</organism>
<evidence type="ECO:0000313" key="4">
    <source>
        <dbReference type="Proteomes" id="UP000834106"/>
    </source>
</evidence>
<name>A0AAD2DJ28_9LAMI</name>
<feature type="compositionally biased region" description="Acidic residues" evidence="1">
    <location>
        <begin position="189"/>
        <end position="198"/>
    </location>
</feature>
<gene>
    <name evidence="3" type="ORF">FPE_LOCUS1389</name>
</gene>
<feature type="transmembrane region" description="Helical" evidence="2">
    <location>
        <begin position="41"/>
        <end position="63"/>
    </location>
</feature>
<feature type="transmembrane region" description="Helical" evidence="2">
    <location>
        <begin position="6"/>
        <end position="26"/>
    </location>
</feature>
<dbReference type="Pfam" id="PF15159">
    <property type="entry name" value="PIG-Y"/>
    <property type="match status" value="1"/>
</dbReference>
<feature type="transmembrane region" description="Helical" evidence="2">
    <location>
        <begin position="112"/>
        <end position="133"/>
    </location>
</feature>
<keyword evidence="2" id="KW-0472">Membrane</keyword>
<dbReference type="AlphaFoldDB" id="A0AAD2DJ28"/>
<keyword evidence="2" id="KW-1133">Transmembrane helix</keyword>
<feature type="region of interest" description="Disordered" evidence="1">
    <location>
        <begin position="183"/>
        <end position="204"/>
    </location>
</feature>
<evidence type="ECO:0000256" key="1">
    <source>
        <dbReference type="SAM" id="MobiDB-lite"/>
    </source>
</evidence>
<proteinExistence type="predicted"/>
<protein>
    <submittedName>
        <fullName evidence="3">Uncharacterized protein</fullName>
    </submittedName>
</protein>
<sequence>MGWGFVVIGLISYMGFLNAAVISKLLPQSDNAIISAIQNDWYYCFLVPLTIPILIVSHFHIIMYDTYPCPVMHKEDTFPGRIPTGFSSGWTRMRQCRVSHVLRLPSARARHVLASLVANYVLQLSLVCMFSMLKICTKMSLVAKFINVPFYKRCIDGHRRDYYHPPSAFMEGDMDDGDNNDITTAFLEGDGDDDDGDYDYAPAA</sequence>
<keyword evidence="4" id="KW-1185">Reference proteome</keyword>